<dbReference type="Gene3D" id="3.30.565.10">
    <property type="entry name" value="Histidine kinase-like ATPase, C-terminal domain"/>
    <property type="match status" value="1"/>
</dbReference>
<feature type="domain" description="Histidine kinase" evidence="15">
    <location>
        <begin position="147"/>
        <end position="363"/>
    </location>
</feature>
<name>A0ABW5PFZ6_9BACL</name>
<dbReference type="CDD" id="cd06225">
    <property type="entry name" value="HAMP"/>
    <property type="match status" value="1"/>
</dbReference>
<evidence type="ECO:0000256" key="12">
    <source>
        <dbReference type="ARBA" id="ARBA00023012"/>
    </source>
</evidence>
<dbReference type="SUPFAM" id="SSF55874">
    <property type="entry name" value="ATPase domain of HSP90 chaperone/DNA topoisomerase II/histidine kinase"/>
    <property type="match status" value="1"/>
</dbReference>
<reference evidence="18" key="1">
    <citation type="journal article" date="2019" name="Int. J. Syst. Evol. Microbiol.">
        <title>The Global Catalogue of Microorganisms (GCM) 10K type strain sequencing project: providing services to taxonomists for standard genome sequencing and annotation.</title>
        <authorList>
            <consortium name="The Broad Institute Genomics Platform"/>
            <consortium name="The Broad Institute Genome Sequencing Center for Infectious Disease"/>
            <person name="Wu L."/>
            <person name="Ma J."/>
        </authorList>
    </citation>
    <scope>NUCLEOTIDE SEQUENCE [LARGE SCALE GENOMIC DNA]</scope>
    <source>
        <strain evidence="18">KCTC 3950</strain>
    </source>
</reference>
<accession>A0ABW5PFZ6</accession>
<dbReference type="SMART" id="SM00387">
    <property type="entry name" value="HATPase_c"/>
    <property type="match status" value="1"/>
</dbReference>
<proteinExistence type="predicted"/>
<dbReference type="PANTHER" id="PTHR45528:SF1">
    <property type="entry name" value="SENSOR HISTIDINE KINASE CPXA"/>
    <property type="match status" value="1"/>
</dbReference>
<dbReference type="PROSITE" id="PS50885">
    <property type="entry name" value="HAMP"/>
    <property type="match status" value="1"/>
</dbReference>
<keyword evidence="9 17" id="KW-0418">Kinase</keyword>
<evidence type="ECO:0000256" key="13">
    <source>
        <dbReference type="ARBA" id="ARBA00023136"/>
    </source>
</evidence>
<dbReference type="EC" id="2.7.13.3" evidence="3"/>
<evidence type="ECO:0000256" key="8">
    <source>
        <dbReference type="ARBA" id="ARBA00022741"/>
    </source>
</evidence>
<evidence type="ECO:0000256" key="7">
    <source>
        <dbReference type="ARBA" id="ARBA00022692"/>
    </source>
</evidence>
<dbReference type="Pfam" id="PF00672">
    <property type="entry name" value="HAMP"/>
    <property type="match status" value="1"/>
</dbReference>
<keyword evidence="18" id="KW-1185">Reference proteome</keyword>
<dbReference type="PROSITE" id="PS50109">
    <property type="entry name" value="HIS_KIN"/>
    <property type="match status" value="1"/>
</dbReference>
<evidence type="ECO:0000259" key="15">
    <source>
        <dbReference type="PROSITE" id="PS50109"/>
    </source>
</evidence>
<comment type="subcellular location">
    <subcellularLocation>
        <location evidence="2">Cell membrane</location>
        <topology evidence="2">Multi-pass membrane protein</topology>
    </subcellularLocation>
</comment>
<dbReference type="SMART" id="SM00388">
    <property type="entry name" value="HisKA"/>
    <property type="match status" value="1"/>
</dbReference>
<keyword evidence="4" id="KW-1003">Cell membrane</keyword>
<dbReference type="Pfam" id="PF02518">
    <property type="entry name" value="HATPase_c"/>
    <property type="match status" value="1"/>
</dbReference>
<dbReference type="CDD" id="cd00082">
    <property type="entry name" value="HisKA"/>
    <property type="match status" value="1"/>
</dbReference>
<organism evidence="17 18">
    <name type="scientific">Paenibacillus gansuensis</name>
    <dbReference type="NCBI Taxonomy" id="306542"/>
    <lineage>
        <taxon>Bacteria</taxon>
        <taxon>Bacillati</taxon>
        <taxon>Bacillota</taxon>
        <taxon>Bacilli</taxon>
        <taxon>Bacillales</taxon>
        <taxon>Paenibacillaceae</taxon>
        <taxon>Paenibacillus</taxon>
    </lineage>
</organism>
<keyword evidence="13 14" id="KW-0472">Membrane</keyword>
<dbReference type="InterPro" id="IPR004358">
    <property type="entry name" value="Sig_transdc_His_kin-like_C"/>
</dbReference>
<protein>
    <recommendedName>
        <fullName evidence="3">histidine kinase</fullName>
        <ecNumber evidence="3">2.7.13.3</ecNumber>
    </recommendedName>
</protein>
<feature type="domain" description="HAMP" evidence="16">
    <location>
        <begin position="80"/>
        <end position="132"/>
    </location>
</feature>
<evidence type="ECO:0000256" key="1">
    <source>
        <dbReference type="ARBA" id="ARBA00000085"/>
    </source>
</evidence>
<keyword evidence="12" id="KW-0902">Two-component regulatory system</keyword>
<dbReference type="Proteomes" id="UP001597541">
    <property type="component" value="Unassembled WGS sequence"/>
</dbReference>
<dbReference type="InterPro" id="IPR005467">
    <property type="entry name" value="His_kinase_dom"/>
</dbReference>
<dbReference type="CDD" id="cd00075">
    <property type="entry name" value="HATPase"/>
    <property type="match status" value="1"/>
</dbReference>
<keyword evidence="10" id="KW-0067">ATP-binding</keyword>
<dbReference type="InterPro" id="IPR036890">
    <property type="entry name" value="HATPase_C_sf"/>
</dbReference>
<evidence type="ECO:0000313" key="17">
    <source>
        <dbReference type="EMBL" id="MFD2613968.1"/>
    </source>
</evidence>
<evidence type="ECO:0000259" key="16">
    <source>
        <dbReference type="PROSITE" id="PS50885"/>
    </source>
</evidence>
<evidence type="ECO:0000256" key="2">
    <source>
        <dbReference type="ARBA" id="ARBA00004651"/>
    </source>
</evidence>
<dbReference type="PRINTS" id="PR00344">
    <property type="entry name" value="BCTRLSENSOR"/>
</dbReference>
<dbReference type="EMBL" id="JBHUME010000009">
    <property type="protein sequence ID" value="MFD2613968.1"/>
    <property type="molecule type" value="Genomic_DNA"/>
</dbReference>
<evidence type="ECO:0000256" key="9">
    <source>
        <dbReference type="ARBA" id="ARBA00022777"/>
    </source>
</evidence>
<feature type="transmembrane region" description="Helical" evidence="14">
    <location>
        <begin position="57"/>
        <end position="78"/>
    </location>
</feature>
<keyword evidence="8" id="KW-0547">Nucleotide-binding</keyword>
<keyword evidence="7 14" id="KW-0812">Transmembrane</keyword>
<evidence type="ECO:0000256" key="14">
    <source>
        <dbReference type="SAM" id="Phobius"/>
    </source>
</evidence>
<evidence type="ECO:0000256" key="5">
    <source>
        <dbReference type="ARBA" id="ARBA00022553"/>
    </source>
</evidence>
<evidence type="ECO:0000256" key="6">
    <source>
        <dbReference type="ARBA" id="ARBA00022679"/>
    </source>
</evidence>
<keyword evidence="5" id="KW-0597">Phosphoprotein</keyword>
<evidence type="ECO:0000256" key="3">
    <source>
        <dbReference type="ARBA" id="ARBA00012438"/>
    </source>
</evidence>
<dbReference type="PANTHER" id="PTHR45528">
    <property type="entry name" value="SENSOR HISTIDINE KINASE CPXA"/>
    <property type="match status" value="1"/>
</dbReference>
<dbReference type="SMART" id="SM00304">
    <property type="entry name" value="HAMP"/>
    <property type="match status" value="1"/>
</dbReference>
<gene>
    <name evidence="17" type="ORF">ACFSUF_16250</name>
</gene>
<keyword evidence="6" id="KW-0808">Transferase</keyword>
<dbReference type="SUPFAM" id="SSF47384">
    <property type="entry name" value="Homodimeric domain of signal transducing histidine kinase"/>
    <property type="match status" value="1"/>
</dbReference>
<dbReference type="InterPro" id="IPR003661">
    <property type="entry name" value="HisK_dim/P_dom"/>
</dbReference>
<sequence>MIHKPWKSLRFKMLYIFGLSTAASILTVGLLYLLAIVVYSTNYFYLPPLLRDLLNKFGLGVAFISACILLFFFFFFVFSRSTIHYLMRISQGIEQIAGGDLDSRLPIRGDDELGVLAENINKMTVQLKLSIEEERRAERTKAELVTNVSHDLRTPLTSIVGYLGLIEEDRYRDEVELRHYVQIAHEKSIRLKTMIDDLFEYTRMSGGMGLRLSPINLAEMLGQLVAQFRLQFEQAEMECHLAVPNHPIFVDADGDKLVRVFENLIVNAIQYGKEGRQIDVSAWSDNGQAVVEIANYGEPLPASVIPLLFERFYRGEQSRSRNTGGSGLGLAIAKNIVELHHGVIYAASAEGKTSFLVRLPIGGKDTFNIKQKSGKQREEG</sequence>
<dbReference type="Gene3D" id="1.10.287.130">
    <property type="match status" value="1"/>
</dbReference>
<comment type="catalytic activity">
    <reaction evidence="1">
        <text>ATP + protein L-histidine = ADP + protein N-phospho-L-histidine.</text>
        <dbReference type="EC" id="2.7.13.3"/>
    </reaction>
</comment>
<evidence type="ECO:0000313" key="18">
    <source>
        <dbReference type="Proteomes" id="UP001597541"/>
    </source>
</evidence>
<dbReference type="RefSeq" id="WP_377604307.1">
    <property type="nucleotide sequence ID" value="NZ_JBHUME010000009.1"/>
</dbReference>
<evidence type="ECO:0000256" key="11">
    <source>
        <dbReference type="ARBA" id="ARBA00022989"/>
    </source>
</evidence>
<dbReference type="InterPro" id="IPR036097">
    <property type="entry name" value="HisK_dim/P_sf"/>
</dbReference>
<comment type="caution">
    <text evidence="17">The sequence shown here is derived from an EMBL/GenBank/DDBJ whole genome shotgun (WGS) entry which is preliminary data.</text>
</comment>
<feature type="transmembrane region" description="Helical" evidence="14">
    <location>
        <begin position="12"/>
        <end position="37"/>
    </location>
</feature>
<dbReference type="Gene3D" id="6.10.340.10">
    <property type="match status" value="1"/>
</dbReference>
<keyword evidence="11 14" id="KW-1133">Transmembrane helix</keyword>
<dbReference type="InterPro" id="IPR003660">
    <property type="entry name" value="HAMP_dom"/>
</dbReference>
<dbReference type="GO" id="GO:0016301">
    <property type="term" value="F:kinase activity"/>
    <property type="evidence" value="ECO:0007669"/>
    <property type="project" value="UniProtKB-KW"/>
</dbReference>
<dbReference type="InterPro" id="IPR003594">
    <property type="entry name" value="HATPase_dom"/>
</dbReference>
<evidence type="ECO:0000256" key="4">
    <source>
        <dbReference type="ARBA" id="ARBA00022475"/>
    </source>
</evidence>
<dbReference type="InterPro" id="IPR050398">
    <property type="entry name" value="HssS/ArlS-like"/>
</dbReference>
<dbReference type="SUPFAM" id="SSF158472">
    <property type="entry name" value="HAMP domain-like"/>
    <property type="match status" value="1"/>
</dbReference>
<dbReference type="Pfam" id="PF00512">
    <property type="entry name" value="HisKA"/>
    <property type="match status" value="1"/>
</dbReference>
<evidence type="ECO:0000256" key="10">
    <source>
        <dbReference type="ARBA" id="ARBA00022840"/>
    </source>
</evidence>